<dbReference type="EMBL" id="AFNH02000068">
    <property type="protein sequence ID" value="EZG86783.1"/>
    <property type="molecule type" value="Genomic_DNA"/>
</dbReference>
<dbReference type="VEuPathDB" id="CryptoDB:GNI_009160"/>
<keyword evidence="3" id="KW-0285">Flavoprotein</keyword>
<dbReference type="SUPFAM" id="SSF82114">
    <property type="entry name" value="Riboflavin kinase-like"/>
    <property type="match status" value="1"/>
</dbReference>
<keyword evidence="7" id="KW-0067">ATP-binding</keyword>
<evidence type="ECO:0000256" key="7">
    <source>
        <dbReference type="ARBA" id="ARBA00022840"/>
    </source>
</evidence>
<dbReference type="PANTHER" id="PTHR22749:SF6">
    <property type="entry name" value="RIBOFLAVIN KINASE"/>
    <property type="match status" value="1"/>
</dbReference>
<dbReference type="SMART" id="SM00904">
    <property type="entry name" value="Flavokinase"/>
    <property type="match status" value="1"/>
</dbReference>
<comment type="caution">
    <text evidence="9">The sequence shown here is derived from an EMBL/GenBank/DDBJ whole genome shotgun (WGS) entry which is preliminary data.</text>
</comment>
<dbReference type="EC" id="2.7.1.26" evidence="2"/>
<evidence type="ECO:0000256" key="6">
    <source>
        <dbReference type="ARBA" id="ARBA00022741"/>
    </source>
</evidence>
<dbReference type="GO" id="GO:0005524">
    <property type="term" value="F:ATP binding"/>
    <property type="evidence" value="ECO:0007669"/>
    <property type="project" value="UniProtKB-KW"/>
</dbReference>
<proteinExistence type="predicted"/>
<protein>
    <recommendedName>
        <fullName evidence="2">riboflavin kinase</fullName>
        <ecNumber evidence="2">2.7.1.26</ecNumber>
    </recommendedName>
</protein>
<sequence length="257" mass="28659">MDRALFRKIIKTWDQTWLEDEFEVCDINQLHQASLEASRIIVRTLPAGSSIQIGGGRAVNLLHVDQVVACCQEIPVQCKTMDRVLTSCPLTKQAWRNGQLRLPEKIRIEGVVIHGFKRGSTQLGCPTANVGTPTTGENITIPFNKLVTPGTYFGTCIIDSPAKIPKAENRKADERKGEEVDDGIVGTYMCVISVGYSPYYDNAEATIEVHVFHNFPKDFYGFAIAVNITSFLRPESNFESLRDLIFAIQMDCETALE</sequence>
<evidence type="ECO:0000313" key="10">
    <source>
        <dbReference type="Proteomes" id="UP000019763"/>
    </source>
</evidence>
<keyword evidence="9" id="KW-0418">Kinase</keyword>
<dbReference type="RefSeq" id="XP_011128739.1">
    <property type="nucleotide sequence ID" value="XM_011130437.1"/>
</dbReference>
<dbReference type="GeneID" id="22910602"/>
<dbReference type="Pfam" id="PF01687">
    <property type="entry name" value="Flavokinase"/>
    <property type="match status" value="1"/>
</dbReference>
<accession>A0A023BD33</accession>
<reference evidence="9" key="1">
    <citation type="submission" date="2013-12" db="EMBL/GenBank/DDBJ databases">
        <authorList>
            <person name="Omoto C.K."/>
            <person name="Sibley D."/>
            <person name="Venepally P."/>
            <person name="Hadjithomas M."/>
            <person name="Karamycheva S."/>
            <person name="Brunk B."/>
            <person name="Roos D."/>
            <person name="Caler E."/>
            <person name="Lorenzi H."/>
        </authorList>
    </citation>
    <scope>NUCLEOTIDE SEQUENCE</scope>
</reference>
<evidence type="ECO:0000259" key="8">
    <source>
        <dbReference type="SMART" id="SM00904"/>
    </source>
</evidence>
<organism evidence="9 10">
    <name type="scientific">Gregarina niphandrodes</name>
    <name type="common">Septate eugregarine</name>
    <dbReference type="NCBI Taxonomy" id="110365"/>
    <lineage>
        <taxon>Eukaryota</taxon>
        <taxon>Sar</taxon>
        <taxon>Alveolata</taxon>
        <taxon>Apicomplexa</taxon>
        <taxon>Conoidasida</taxon>
        <taxon>Gregarinasina</taxon>
        <taxon>Eugregarinorida</taxon>
        <taxon>Gregarinidae</taxon>
        <taxon>Gregarina</taxon>
    </lineage>
</organism>
<dbReference type="InterPro" id="IPR015865">
    <property type="entry name" value="Riboflavin_kinase_bac/euk"/>
</dbReference>
<dbReference type="UniPathway" id="UPA00276">
    <property type="reaction ID" value="UER00406"/>
</dbReference>
<evidence type="ECO:0000313" key="9">
    <source>
        <dbReference type="EMBL" id="EZG86783.1"/>
    </source>
</evidence>
<evidence type="ECO:0000256" key="5">
    <source>
        <dbReference type="ARBA" id="ARBA00022679"/>
    </source>
</evidence>
<dbReference type="GO" id="GO:0009231">
    <property type="term" value="P:riboflavin biosynthetic process"/>
    <property type="evidence" value="ECO:0007669"/>
    <property type="project" value="InterPro"/>
</dbReference>
<dbReference type="AlphaFoldDB" id="A0A023BD33"/>
<dbReference type="InterPro" id="IPR023465">
    <property type="entry name" value="Riboflavin_kinase_dom_sf"/>
</dbReference>
<keyword evidence="4" id="KW-0288">FMN</keyword>
<evidence type="ECO:0000256" key="1">
    <source>
        <dbReference type="ARBA" id="ARBA00005201"/>
    </source>
</evidence>
<dbReference type="Gene3D" id="2.40.30.30">
    <property type="entry name" value="Riboflavin kinase-like"/>
    <property type="match status" value="1"/>
</dbReference>
<evidence type="ECO:0000256" key="3">
    <source>
        <dbReference type="ARBA" id="ARBA00022630"/>
    </source>
</evidence>
<evidence type="ECO:0000256" key="2">
    <source>
        <dbReference type="ARBA" id="ARBA00012105"/>
    </source>
</evidence>
<keyword evidence="10" id="KW-1185">Reference proteome</keyword>
<evidence type="ECO:0000256" key="4">
    <source>
        <dbReference type="ARBA" id="ARBA00022643"/>
    </source>
</evidence>
<keyword evidence="5" id="KW-0808">Transferase</keyword>
<dbReference type="PANTHER" id="PTHR22749">
    <property type="entry name" value="RIBOFLAVIN KINASE/FMN ADENYLYLTRANSFERASE"/>
    <property type="match status" value="1"/>
</dbReference>
<dbReference type="eggNOG" id="KOG3110">
    <property type="taxonomic scope" value="Eukaryota"/>
</dbReference>
<dbReference type="GO" id="GO:0009398">
    <property type="term" value="P:FMN biosynthetic process"/>
    <property type="evidence" value="ECO:0007669"/>
    <property type="project" value="UniProtKB-UniPathway"/>
</dbReference>
<keyword evidence="6" id="KW-0547">Nucleotide-binding</keyword>
<dbReference type="InterPro" id="IPR023468">
    <property type="entry name" value="Riboflavin_kinase"/>
</dbReference>
<dbReference type="OrthoDB" id="276388at2759"/>
<dbReference type="Proteomes" id="UP000019763">
    <property type="component" value="Unassembled WGS sequence"/>
</dbReference>
<comment type="pathway">
    <text evidence="1">Cofactor biosynthesis; FMN biosynthesis; FMN from riboflavin (ATP route): step 1/1.</text>
</comment>
<dbReference type="GO" id="GO:0008531">
    <property type="term" value="F:riboflavin kinase activity"/>
    <property type="evidence" value="ECO:0007669"/>
    <property type="project" value="UniProtKB-EC"/>
</dbReference>
<gene>
    <name evidence="9" type="ORF">GNI_009160</name>
</gene>
<name>A0A023BD33_GRENI</name>
<feature type="domain" description="Riboflavin kinase" evidence="8">
    <location>
        <begin position="101"/>
        <end position="257"/>
    </location>
</feature>